<accession>A0ABT0E5P2</accession>
<keyword evidence="2" id="KW-0808">Transferase</keyword>
<evidence type="ECO:0000259" key="1">
    <source>
        <dbReference type="PROSITE" id="PS51186"/>
    </source>
</evidence>
<dbReference type="SUPFAM" id="SSF55729">
    <property type="entry name" value="Acyl-CoA N-acyltransferases (Nat)"/>
    <property type="match status" value="1"/>
</dbReference>
<dbReference type="EMBL" id="JALKII010000002">
    <property type="protein sequence ID" value="MCK0537142.1"/>
    <property type="molecule type" value="Genomic_DNA"/>
</dbReference>
<feature type="domain" description="N-acetyltransferase" evidence="1">
    <location>
        <begin position="1"/>
        <end position="109"/>
    </location>
</feature>
<keyword evidence="2" id="KW-0012">Acyltransferase</keyword>
<dbReference type="PROSITE" id="PS51186">
    <property type="entry name" value="GNAT"/>
    <property type="match status" value="1"/>
</dbReference>
<keyword evidence="3" id="KW-1185">Reference proteome</keyword>
<dbReference type="Gene3D" id="3.40.630.30">
    <property type="match status" value="1"/>
</dbReference>
<dbReference type="GO" id="GO:0016746">
    <property type="term" value="F:acyltransferase activity"/>
    <property type="evidence" value="ECO:0007669"/>
    <property type="project" value="UniProtKB-KW"/>
</dbReference>
<evidence type="ECO:0000313" key="3">
    <source>
        <dbReference type="Proteomes" id="UP001165524"/>
    </source>
</evidence>
<evidence type="ECO:0000313" key="2">
    <source>
        <dbReference type="EMBL" id="MCK0537142.1"/>
    </source>
</evidence>
<name>A0ABT0E5P2_9GAMM</name>
<organism evidence="2 3">
    <name type="scientific">Alcanivorax quisquiliarum</name>
    <dbReference type="NCBI Taxonomy" id="2933565"/>
    <lineage>
        <taxon>Bacteria</taxon>
        <taxon>Pseudomonadati</taxon>
        <taxon>Pseudomonadota</taxon>
        <taxon>Gammaproteobacteria</taxon>
        <taxon>Oceanospirillales</taxon>
        <taxon>Alcanivoracaceae</taxon>
        <taxon>Alcanivorax</taxon>
    </lineage>
</organism>
<dbReference type="EC" id="2.3.1.-" evidence="2"/>
<reference evidence="2" key="1">
    <citation type="submission" date="2022-04" db="EMBL/GenBank/DDBJ databases">
        <title>Alcanivorax sp. CY1518 draft genome sequence.</title>
        <authorList>
            <person name="Zhao G."/>
            <person name="An M."/>
        </authorList>
    </citation>
    <scope>NUCLEOTIDE SEQUENCE</scope>
    <source>
        <strain evidence="2">CY1518</strain>
    </source>
</reference>
<comment type="caution">
    <text evidence="2">The sequence shown here is derived from an EMBL/GenBank/DDBJ whole genome shotgun (WGS) entry which is preliminary data.</text>
</comment>
<sequence>MPLIAREHHLNSGSTEYFARVLRDLPEIQAQLAAPPAGTRLIEGHFNGKPLALLLAEPAGAGWQVKTIAVHPASRGRGVGSTLLAQAGALLPGLGWPDCLEGVARRAGL</sequence>
<dbReference type="InterPro" id="IPR016181">
    <property type="entry name" value="Acyl_CoA_acyltransferase"/>
</dbReference>
<gene>
    <name evidence="2" type="ORF">MU846_05410</name>
</gene>
<dbReference type="InterPro" id="IPR000182">
    <property type="entry name" value="GNAT_dom"/>
</dbReference>
<dbReference type="CDD" id="cd04301">
    <property type="entry name" value="NAT_SF"/>
    <property type="match status" value="1"/>
</dbReference>
<dbReference type="RefSeq" id="WP_246949791.1">
    <property type="nucleotide sequence ID" value="NZ_JALKII010000002.1"/>
</dbReference>
<proteinExistence type="predicted"/>
<dbReference type="Proteomes" id="UP001165524">
    <property type="component" value="Unassembled WGS sequence"/>
</dbReference>
<dbReference type="Pfam" id="PF00583">
    <property type="entry name" value="Acetyltransf_1"/>
    <property type="match status" value="1"/>
</dbReference>
<protein>
    <submittedName>
        <fullName evidence="2">GNAT family N-acetyltransferase</fullName>
        <ecNumber evidence="2">2.3.1.-</ecNumber>
    </submittedName>
</protein>